<dbReference type="Ensembl" id="ENSCCNT00000038353.1">
    <property type="protein sequence ID" value="ENSCCNP00000030441.1"/>
    <property type="gene ID" value="ENSCCNG00000029133.1"/>
</dbReference>
<dbReference type="AlphaFoldDB" id="A0A8C0XR96"/>
<keyword evidence="1" id="KW-0812">Transmembrane</keyword>
<keyword evidence="1" id="KW-0472">Membrane</keyword>
<reference evidence="2" key="1">
    <citation type="submission" date="2023-09" db="UniProtKB">
        <authorList>
            <consortium name="Ensembl"/>
        </authorList>
    </citation>
    <scope>IDENTIFICATION</scope>
</reference>
<protein>
    <submittedName>
        <fullName evidence="2">Uncharacterized protein</fullName>
    </submittedName>
</protein>
<proteinExistence type="predicted"/>
<evidence type="ECO:0000313" key="2">
    <source>
        <dbReference type="Ensembl" id="ENSCCNP00000030441.1"/>
    </source>
</evidence>
<feature type="transmembrane region" description="Helical" evidence="1">
    <location>
        <begin position="5"/>
        <end position="24"/>
    </location>
</feature>
<evidence type="ECO:0000256" key="1">
    <source>
        <dbReference type="SAM" id="Phobius"/>
    </source>
</evidence>
<name>A0A8C0XR96_CASCN</name>
<keyword evidence="1" id="KW-1133">Transmembrane helix</keyword>
<organism evidence="2">
    <name type="scientific">Castor canadensis</name>
    <name type="common">American beaver</name>
    <dbReference type="NCBI Taxonomy" id="51338"/>
    <lineage>
        <taxon>Eukaryota</taxon>
        <taxon>Metazoa</taxon>
        <taxon>Chordata</taxon>
        <taxon>Craniata</taxon>
        <taxon>Vertebrata</taxon>
        <taxon>Euteleostomi</taxon>
        <taxon>Mammalia</taxon>
        <taxon>Eutheria</taxon>
        <taxon>Euarchontoglires</taxon>
        <taxon>Glires</taxon>
        <taxon>Rodentia</taxon>
        <taxon>Castorimorpha</taxon>
        <taxon>Castoridae</taxon>
        <taxon>Castor</taxon>
    </lineage>
</organism>
<sequence length="81" mass="9633">MCVRILINVLFSISIHIWLGRIYIKNKVTTCCFVLELKSLFEKSSNWCFHYLMIHLDKTLNKPFEARFSPLQFVAMLFPCM</sequence>
<accession>A0A8C0XR96</accession>